<dbReference type="PATRIC" id="fig|405444.3.peg.1813"/>
<feature type="region of interest" description="Disordered" evidence="1">
    <location>
        <begin position="52"/>
        <end position="71"/>
    </location>
</feature>
<organism evidence="2 3">
    <name type="scientific">Stenotrophomonas humi</name>
    <dbReference type="NCBI Taxonomy" id="405444"/>
    <lineage>
        <taxon>Bacteria</taxon>
        <taxon>Pseudomonadati</taxon>
        <taxon>Pseudomonadota</taxon>
        <taxon>Gammaproteobacteria</taxon>
        <taxon>Lysobacterales</taxon>
        <taxon>Lysobacteraceae</taxon>
        <taxon>Stenotrophomonas</taxon>
    </lineage>
</organism>
<dbReference type="AlphaFoldDB" id="A0A0R0C937"/>
<dbReference type="EMBL" id="LDJI01000026">
    <property type="protein sequence ID" value="KRG63018.1"/>
    <property type="molecule type" value="Genomic_DNA"/>
</dbReference>
<keyword evidence="3" id="KW-1185">Reference proteome</keyword>
<evidence type="ECO:0000313" key="2">
    <source>
        <dbReference type="EMBL" id="KRG63018.1"/>
    </source>
</evidence>
<dbReference type="Proteomes" id="UP000050864">
    <property type="component" value="Unassembled WGS sequence"/>
</dbReference>
<comment type="caution">
    <text evidence="2">The sequence shown here is derived from an EMBL/GenBank/DDBJ whole genome shotgun (WGS) entry which is preliminary data.</text>
</comment>
<sequence>MRIVKLVHVDVVPGPDGPIIIPELCVVRSGTQVVWRTADGVLEPFELAFADSPGTPTELRTPETGQKDFASKRMGRRQEVLIIAKPVTAESLISYDVRIGTSHIDPGIKIMPR</sequence>
<evidence type="ECO:0000256" key="1">
    <source>
        <dbReference type="SAM" id="MobiDB-lite"/>
    </source>
</evidence>
<proteinExistence type="predicted"/>
<accession>A0A0R0C937</accession>
<name>A0A0R0C937_9GAMM</name>
<protein>
    <submittedName>
        <fullName evidence="2">Uncharacterized protein</fullName>
    </submittedName>
</protein>
<reference evidence="2 3" key="1">
    <citation type="submission" date="2015-05" db="EMBL/GenBank/DDBJ databases">
        <title>Genome sequencing and analysis of members of genus Stenotrophomonas.</title>
        <authorList>
            <person name="Patil P.P."/>
            <person name="Midha S."/>
            <person name="Patil P.B."/>
        </authorList>
    </citation>
    <scope>NUCLEOTIDE SEQUENCE [LARGE SCALE GENOMIC DNA]</scope>
    <source>
        <strain evidence="2 3">DSM 18929</strain>
    </source>
</reference>
<gene>
    <name evidence="2" type="ORF">ABB26_13565</name>
</gene>
<evidence type="ECO:0000313" key="3">
    <source>
        <dbReference type="Proteomes" id="UP000050864"/>
    </source>
</evidence>